<dbReference type="Proteomes" id="UP001500936">
    <property type="component" value="Unassembled WGS sequence"/>
</dbReference>
<gene>
    <name evidence="1" type="ORF">GCM10023187_00890</name>
</gene>
<dbReference type="EMBL" id="BAABHB010000001">
    <property type="protein sequence ID" value="GAA4394745.1"/>
    <property type="molecule type" value="Genomic_DNA"/>
</dbReference>
<evidence type="ECO:0000313" key="2">
    <source>
        <dbReference type="Proteomes" id="UP001500936"/>
    </source>
</evidence>
<organism evidence="1 2">
    <name type="scientific">Nibrella viscosa</name>
    <dbReference type="NCBI Taxonomy" id="1084524"/>
    <lineage>
        <taxon>Bacteria</taxon>
        <taxon>Pseudomonadati</taxon>
        <taxon>Bacteroidota</taxon>
        <taxon>Cytophagia</taxon>
        <taxon>Cytophagales</taxon>
        <taxon>Spirosomataceae</taxon>
        <taxon>Nibrella</taxon>
    </lineage>
</organism>
<evidence type="ECO:0000313" key="1">
    <source>
        <dbReference type="EMBL" id="GAA4394745.1"/>
    </source>
</evidence>
<name>A0ABP8JQS9_9BACT</name>
<accession>A0ABP8JQS9</accession>
<keyword evidence="2" id="KW-1185">Reference proteome</keyword>
<sequence length="59" mass="6689">MKLLLDEQIDVRLKTALSGLDVYTPVDLGWQGLKNGVLGRKLTEYEFAFFVTADKNLPF</sequence>
<proteinExistence type="predicted"/>
<protein>
    <recommendedName>
        <fullName evidence="3">DUF5615 domain-containing protein</fullName>
    </recommendedName>
</protein>
<evidence type="ECO:0008006" key="3">
    <source>
        <dbReference type="Google" id="ProtNLM"/>
    </source>
</evidence>
<comment type="caution">
    <text evidence="1">The sequence shown here is derived from an EMBL/GenBank/DDBJ whole genome shotgun (WGS) entry which is preliminary data.</text>
</comment>
<reference evidence="2" key="1">
    <citation type="journal article" date="2019" name="Int. J. Syst. Evol. Microbiol.">
        <title>The Global Catalogue of Microorganisms (GCM) 10K type strain sequencing project: providing services to taxonomists for standard genome sequencing and annotation.</title>
        <authorList>
            <consortium name="The Broad Institute Genomics Platform"/>
            <consortium name="The Broad Institute Genome Sequencing Center for Infectious Disease"/>
            <person name="Wu L."/>
            <person name="Ma J."/>
        </authorList>
    </citation>
    <scope>NUCLEOTIDE SEQUENCE [LARGE SCALE GENOMIC DNA]</scope>
    <source>
        <strain evidence="2">JCM 17925</strain>
    </source>
</reference>